<dbReference type="Pfam" id="PF18884">
    <property type="entry name" value="TSP3_bac"/>
    <property type="match status" value="3"/>
</dbReference>
<evidence type="ECO:0000313" key="7">
    <source>
        <dbReference type="EMBL" id="GFR38813.1"/>
    </source>
</evidence>
<evidence type="ECO:0000259" key="6">
    <source>
        <dbReference type="Pfam" id="PF23981"/>
    </source>
</evidence>
<sequence>MESQHGQIDLRSQREEVNPIPMPDLSGVIRSFVELDADVYHQDKQFNGNYLQVERSMIVDGNVTFNGTTFAGKNYIVASGDITFNVSTLESLHDEPLILYSENGDITIRSSQDKFRGIIYAPNGTVQIHTSNFELVGRIIADHITLNGSNFEILEQYDDLSLLNGFSQVMACHDRYYDLMSEVPFNDYNTPSNNATMYEIRELQFQVSRAMETDMVQALLLCHAVLEKVNELKEELVQEQLLLEQIAADPLGDYDGDGLLNGFELEMLSNYTNPLLYDTDGDGIPDGEEDPDQDGLSNLMEQELGTDPLSADTDGDGLKDGSEVRLGTDPLSVDTNGNGLIDSEEIYTQTILGPIPDVKLEITAIGDISEAVYIYDATSNIVADHEYSVTDSVYSVSGLYEFRSELPFERARIHLPVDLDKLGDREIEHVKMVYFDEELMTFIPLEKQGVDPATGTVWGETDHFSLYTLFYLPNLGAIWQVPFISGDRESNTEIIFLDVMFVIDSSGSMDWNDPNDYRKTAAKNFVDGLIPGTRVGVATVIARE</sequence>
<dbReference type="Pfam" id="PF23981">
    <property type="entry name" value="DUF7305"/>
    <property type="match status" value="1"/>
</dbReference>
<dbReference type="InterPro" id="IPR028974">
    <property type="entry name" value="TSP_type-3_rpt"/>
</dbReference>
<protein>
    <recommendedName>
        <fullName evidence="6">DUF7305 domain-containing protein</fullName>
    </recommendedName>
</protein>
<keyword evidence="4" id="KW-0106">Calcium</keyword>
<proteinExistence type="predicted"/>
<organism evidence="7 8">
    <name type="scientific">Insulibacter thermoxylanivorax</name>
    <dbReference type="NCBI Taxonomy" id="2749268"/>
    <lineage>
        <taxon>Bacteria</taxon>
        <taxon>Bacillati</taxon>
        <taxon>Bacillota</taxon>
        <taxon>Bacilli</taxon>
        <taxon>Bacillales</taxon>
        <taxon>Paenibacillaceae</taxon>
        <taxon>Insulibacter</taxon>
    </lineage>
</organism>
<dbReference type="InterPro" id="IPR036465">
    <property type="entry name" value="vWFA_dom_sf"/>
</dbReference>
<dbReference type="GO" id="GO:0005509">
    <property type="term" value="F:calcium ion binding"/>
    <property type="evidence" value="ECO:0007669"/>
    <property type="project" value="InterPro"/>
</dbReference>
<keyword evidence="8" id="KW-1185">Reference proteome</keyword>
<dbReference type="Gene3D" id="4.10.1080.10">
    <property type="entry name" value="TSP type-3 repeat"/>
    <property type="match status" value="1"/>
</dbReference>
<dbReference type="PROSITE" id="PS00018">
    <property type="entry name" value="EF_HAND_1"/>
    <property type="match status" value="1"/>
</dbReference>
<dbReference type="PANTHER" id="PTHR37467">
    <property type="entry name" value="EXPORTED CALCIUM-BINDING GLYCOPROTEIN-RELATED"/>
    <property type="match status" value="1"/>
</dbReference>
<evidence type="ECO:0000256" key="3">
    <source>
        <dbReference type="ARBA" id="ARBA00022729"/>
    </source>
</evidence>
<keyword evidence="3" id="KW-0732">Signal</keyword>
<dbReference type="AlphaFoldDB" id="A0A916VGC4"/>
<evidence type="ECO:0000256" key="1">
    <source>
        <dbReference type="ARBA" id="ARBA00004613"/>
    </source>
</evidence>
<dbReference type="InterPro" id="IPR053180">
    <property type="entry name" value="Ca-binding_acidic-repeat"/>
</dbReference>
<evidence type="ECO:0000256" key="4">
    <source>
        <dbReference type="ARBA" id="ARBA00022837"/>
    </source>
</evidence>
<dbReference type="InterPro" id="IPR059100">
    <property type="entry name" value="TSP3_bac"/>
</dbReference>
<reference evidence="7" key="2">
    <citation type="journal article" date="2021" name="Data Brief">
        <title>Draft genome sequence data of the facultative, thermophilic, xylanolytic bacterium Paenibacillus sp. strain DA-C8.</title>
        <authorList>
            <person name="Chhe C."/>
            <person name="Uke A."/>
            <person name="Baramee S."/>
            <person name="Ungkulpasvich U."/>
            <person name="Tachaapaikoon C."/>
            <person name="Pason P."/>
            <person name="Waeonukul R."/>
            <person name="Ratanakhanokchai K."/>
            <person name="Kosugi A."/>
        </authorList>
    </citation>
    <scope>NUCLEOTIDE SEQUENCE</scope>
    <source>
        <strain evidence="7">DA-C8</strain>
    </source>
</reference>
<dbReference type="SUPFAM" id="SSF103647">
    <property type="entry name" value="TSP type-3 repeat"/>
    <property type="match status" value="1"/>
</dbReference>
<evidence type="ECO:0000256" key="2">
    <source>
        <dbReference type="ARBA" id="ARBA00022525"/>
    </source>
</evidence>
<dbReference type="Gene3D" id="3.40.50.410">
    <property type="entry name" value="von Willebrand factor, type A domain"/>
    <property type="match status" value="1"/>
</dbReference>
<dbReference type="SUPFAM" id="SSF53300">
    <property type="entry name" value="vWA-like"/>
    <property type="match status" value="1"/>
</dbReference>
<feature type="domain" description="DUF7305" evidence="6">
    <location>
        <begin position="56"/>
        <end position="152"/>
    </location>
</feature>
<keyword evidence="2" id="KW-0964">Secreted</keyword>
<reference evidence="7" key="1">
    <citation type="submission" date="2020-08" db="EMBL/GenBank/DDBJ databases">
        <authorList>
            <person name="Uke A."/>
            <person name="Chhe C."/>
            <person name="Baramee S."/>
            <person name="Kosugi A."/>
        </authorList>
    </citation>
    <scope>NUCLEOTIDE SEQUENCE</scope>
    <source>
        <strain evidence="7">DA-C8</strain>
    </source>
</reference>
<dbReference type="InterPro" id="IPR055729">
    <property type="entry name" value="DUF7305"/>
</dbReference>
<accession>A0A916VGC4</accession>
<name>A0A916VGC4_9BACL</name>
<comment type="caution">
    <text evidence="7">The sequence shown here is derived from an EMBL/GenBank/DDBJ whole genome shotgun (WGS) entry which is preliminary data.</text>
</comment>
<evidence type="ECO:0000313" key="8">
    <source>
        <dbReference type="Proteomes" id="UP000654993"/>
    </source>
</evidence>
<feature type="compositionally biased region" description="Acidic residues" evidence="5">
    <location>
        <begin position="279"/>
        <end position="293"/>
    </location>
</feature>
<feature type="region of interest" description="Disordered" evidence="5">
    <location>
        <begin position="276"/>
        <end position="337"/>
    </location>
</feature>
<dbReference type="EMBL" id="BMAQ01000028">
    <property type="protein sequence ID" value="GFR38813.1"/>
    <property type="molecule type" value="Genomic_DNA"/>
</dbReference>
<gene>
    <name evidence="7" type="ORF">PRECH8_21090</name>
</gene>
<evidence type="ECO:0000256" key="5">
    <source>
        <dbReference type="SAM" id="MobiDB-lite"/>
    </source>
</evidence>
<dbReference type="InterPro" id="IPR018247">
    <property type="entry name" value="EF_Hand_1_Ca_BS"/>
</dbReference>
<dbReference type="Proteomes" id="UP000654993">
    <property type="component" value="Unassembled WGS sequence"/>
</dbReference>
<dbReference type="PANTHER" id="PTHR37467:SF1">
    <property type="entry name" value="EXPORTED CALCIUM-BINDING GLYCOPROTEIN"/>
    <property type="match status" value="1"/>
</dbReference>
<comment type="subcellular location">
    <subcellularLocation>
        <location evidence="1">Secreted</location>
    </subcellularLocation>
</comment>